<dbReference type="EMBL" id="BAAAEU010000032">
    <property type="protein sequence ID" value="GAA0724717.1"/>
    <property type="molecule type" value="Genomic_DNA"/>
</dbReference>
<keyword evidence="2" id="KW-1185">Reference proteome</keyword>
<accession>A0ABN1IZP8</accession>
<gene>
    <name evidence="1" type="ORF">GCM10009105_37570</name>
</gene>
<evidence type="ECO:0000313" key="1">
    <source>
        <dbReference type="EMBL" id="GAA0724717.1"/>
    </source>
</evidence>
<organism evidence="1 2">
    <name type="scientific">Dokdonella soli</name>
    <dbReference type="NCBI Taxonomy" id="529810"/>
    <lineage>
        <taxon>Bacteria</taxon>
        <taxon>Pseudomonadati</taxon>
        <taxon>Pseudomonadota</taxon>
        <taxon>Gammaproteobacteria</taxon>
        <taxon>Lysobacterales</taxon>
        <taxon>Rhodanobacteraceae</taxon>
        <taxon>Dokdonella</taxon>
    </lineage>
</organism>
<dbReference type="Proteomes" id="UP001501523">
    <property type="component" value="Unassembled WGS sequence"/>
</dbReference>
<evidence type="ECO:0000313" key="2">
    <source>
        <dbReference type="Proteomes" id="UP001501523"/>
    </source>
</evidence>
<protein>
    <submittedName>
        <fullName evidence="1">Uncharacterized protein</fullName>
    </submittedName>
</protein>
<name>A0ABN1IZP8_9GAMM</name>
<reference evidence="2" key="1">
    <citation type="journal article" date="2019" name="Int. J. Syst. Evol. Microbiol.">
        <title>The Global Catalogue of Microorganisms (GCM) 10K type strain sequencing project: providing services to taxonomists for standard genome sequencing and annotation.</title>
        <authorList>
            <consortium name="The Broad Institute Genomics Platform"/>
            <consortium name="The Broad Institute Genome Sequencing Center for Infectious Disease"/>
            <person name="Wu L."/>
            <person name="Ma J."/>
        </authorList>
    </citation>
    <scope>NUCLEOTIDE SEQUENCE [LARGE SCALE GENOMIC DNA]</scope>
    <source>
        <strain evidence="2">JCM 15421</strain>
    </source>
</reference>
<dbReference type="Gene3D" id="3.90.1720.10">
    <property type="entry name" value="endopeptidase domain like (from Nostoc punctiforme)"/>
    <property type="match status" value="1"/>
</dbReference>
<comment type="caution">
    <text evidence="1">The sequence shown here is derived from an EMBL/GenBank/DDBJ whole genome shotgun (WGS) entry which is preliminary data.</text>
</comment>
<sequence>MVADGVKAKMLADAGMLVFVGLRASKHTPPAEHGHVAVVVAGSLSQAKYPTAYWGSLGGSPGRAQTLNCAWKAVDLDNVHYAAKSI</sequence>
<proteinExistence type="predicted"/>